<evidence type="ECO:0000256" key="6">
    <source>
        <dbReference type="ARBA" id="ARBA00023136"/>
    </source>
</evidence>
<dbReference type="GO" id="GO:0089718">
    <property type="term" value="P:amino acid import across plasma membrane"/>
    <property type="evidence" value="ECO:0007669"/>
    <property type="project" value="TreeGrafter"/>
</dbReference>
<feature type="transmembrane region" description="Helical" evidence="11">
    <location>
        <begin position="331"/>
        <end position="354"/>
    </location>
</feature>
<feature type="transmembrane region" description="Helical" evidence="11">
    <location>
        <begin position="930"/>
        <end position="952"/>
    </location>
</feature>
<keyword evidence="8" id="KW-0479">Metal-binding</keyword>
<evidence type="ECO:0000256" key="8">
    <source>
        <dbReference type="PIRSR" id="PIRSR600175-1"/>
    </source>
</evidence>
<evidence type="ECO:0000256" key="5">
    <source>
        <dbReference type="ARBA" id="ARBA00022989"/>
    </source>
</evidence>
<evidence type="ECO:0000256" key="7">
    <source>
        <dbReference type="ARBA" id="ARBA00023180"/>
    </source>
</evidence>
<evidence type="ECO:0000256" key="9">
    <source>
        <dbReference type="RuleBase" id="RU003732"/>
    </source>
</evidence>
<evidence type="ECO:0000256" key="1">
    <source>
        <dbReference type="ARBA" id="ARBA00004141"/>
    </source>
</evidence>
<dbReference type="SUPFAM" id="SSF161070">
    <property type="entry name" value="SNF-like"/>
    <property type="match status" value="2"/>
</dbReference>
<dbReference type="InterPro" id="IPR037272">
    <property type="entry name" value="SNS_sf"/>
</dbReference>
<keyword evidence="5 11" id="KW-1133">Transmembrane helix</keyword>
<evidence type="ECO:0000313" key="12">
    <source>
        <dbReference type="EMBL" id="CAD5116218.1"/>
    </source>
</evidence>
<feature type="transmembrane region" description="Helical" evidence="11">
    <location>
        <begin position="757"/>
        <end position="781"/>
    </location>
</feature>
<dbReference type="Proteomes" id="UP000549394">
    <property type="component" value="Unassembled WGS sequence"/>
</dbReference>
<dbReference type="Pfam" id="PF00209">
    <property type="entry name" value="SNF"/>
    <property type="match status" value="3"/>
</dbReference>
<gene>
    <name evidence="12" type="ORF">DGYR_LOCUS4860</name>
</gene>
<dbReference type="PROSITE" id="PS00610">
    <property type="entry name" value="NA_NEUROTRAN_SYMP_1"/>
    <property type="match status" value="2"/>
</dbReference>
<dbReference type="PRINTS" id="PR00176">
    <property type="entry name" value="NANEUSMPORT"/>
</dbReference>
<feature type="transmembrane region" description="Helical" evidence="11">
    <location>
        <begin position="33"/>
        <end position="53"/>
    </location>
</feature>
<keyword evidence="9" id="KW-0769">Symport</keyword>
<comment type="subcellular location">
    <subcellularLocation>
        <location evidence="1">Membrane</location>
        <topology evidence="1">Multi-pass membrane protein</topology>
    </subcellularLocation>
</comment>
<keyword evidence="7" id="KW-0325">Glycoprotein</keyword>
<evidence type="ECO:0000313" key="13">
    <source>
        <dbReference type="Proteomes" id="UP000549394"/>
    </source>
</evidence>
<protein>
    <recommendedName>
        <fullName evidence="9">Transporter</fullName>
    </recommendedName>
</protein>
<name>A0A7I8VKI4_9ANNE</name>
<sequence>MENGDEKAKVNSDIPSEEEDIAVRNRGVWRSKIDFFMALLGSSLCFGSVWRFGYNCYKNGGGAFIVPYFIFLVGAGIPTVFMEMLIGQYSSQGILSVWNVVPLFKGIGIGGVRVFGRIMCFTTSVIYISIFGFLIRILLFDGAEVGLKTFLRAEWSKIGTVSAWFDAAQQAIFTLGPCMGSMVTLSSHNRFTDNSYRVIGMMTICIVLTSFFTGVITFGLSGYLAHMRESPIALILSESDSSFVRIPEALYGISSSKFWLIFFYVNVFFNFFNGTSVLVHTVYTSIADELSFIQRRLRIAILATICFTAASLGCITITRQGSFMTAIMENYINGTSIALLGFLEVASISFFYGVNKLKSNRLKIALKPTKNWIPVWDISELLVGPMPDYIKSEQEELKFKLILPRRKSSLLSNSSESVSSVTSGLPPMRDDGQCGEDIDTWSVDWEDDENKRRGNWGGRWEFFLSGIGYCVGIGNVWRFPYLVYKNGGGAFLLTYVLILIFCGLPIFYMELILGQFSSLGPLTVWRFCPLFKGTGYATIITLTLVCIYYNVINAWSIFYLFASFTRGELPWRSCKNSFNSLNCVESLLTRKVCNQTFNDTSYPIDCFPYQNTTNSSIKFSTAAEEYFFRYVLNKSDGIEDVGSIEWRLALCLGFCWFLVALILLKGVKSAGKVVYVTVIFPLVILIIICIRFTTLGSDAYLKGLRYYITPKWERLSDAQVWSDAAAQLFLSLGLCIGGVMSMASYNRFHYDCLKDAYLICLLDLITSLFSGFVMFSILGIMAEKLSLPISEIITSKFSLIFIVCPEALSDLPSSNAWSALFYFMLICLAVDSQFLMVHSLATAVVDEFENLLRKRQVYVVMSICFILYLLGLPFCTRSGFYMVYLLDSYVVSWSVVLIGVITCIAVSWIYKMKLWSSNIRVMLGSEPSFFWKIQWWFTAPIILTTIMIFAWVKYEEPTVNAYSYPRWAIGISLLLGLQPMAVTVVGFFVQILGRSEGFKEGIRGALKPSSNWGPALAKFRQVCVLPSTNSTIDSLDRTAMWVKGISSVFVSEPLSNKVPDKSLHLNDSKQKGPLYDHLGNPLARSKNNSSASLLPRVVSFKINKQRLLPGKTSPSISTASDDGFTRVVFDLDSPIVTPRRVNSLRERSVRKERKRRRSRMRIIEENVKFARDKATQTENGAETSSISSRQSPEGSDTPTHPLNNYRVLEPRIRIIENGGFDNKAFQKDETPVETKL</sequence>
<dbReference type="NCBIfam" id="NF037979">
    <property type="entry name" value="Na_transp"/>
    <property type="match status" value="1"/>
</dbReference>
<dbReference type="GO" id="GO:0005886">
    <property type="term" value="C:plasma membrane"/>
    <property type="evidence" value="ECO:0007669"/>
    <property type="project" value="TreeGrafter"/>
</dbReference>
<dbReference type="PANTHER" id="PTHR11616:SF321">
    <property type="entry name" value="SODIUM-DEPENDENT NUTRIENT AMINO ACID TRANSPORTER 1-RELATED"/>
    <property type="match status" value="1"/>
</dbReference>
<keyword evidence="4 9" id="KW-0812">Transmembrane</keyword>
<feature type="transmembrane region" description="Helical" evidence="11">
    <location>
        <begin position="890"/>
        <end position="910"/>
    </location>
</feature>
<feature type="transmembrane region" description="Helical" evidence="11">
    <location>
        <begin position="299"/>
        <end position="319"/>
    </location>
</feature>
<keyword evidence="8" id="KW-0915">Sodium</keyword>
<keyword evidence="13" id="KW-1185">Reference proteome</keyword>
<organism evidence="12 13">
    <name type="scientific">Dimorphilus gyrociliatus</name>
    <dbReference type="NCBI Taxonomy" id="2664684"/>
    <lineage>
        <taxon>Eukaryota</taxon>
        <taxon>Metazoa</taxon>
        <taxon>Spiralia</taxon>
        <taxon>Lophotrochozoa</taxon>
        <taxon>Annelida</taxon>
        <taxon>Polychaeta</taxon>
        <taxon>Polychaeta incertae sedis</taxon>
        <taxon>Dinophilidae</taxon>
        <taxon>Dimorphilus</taxon>
    </lineage>
</organism>
<feature type="transmembrane region" description="Helical" evidence="11">
    <location>
        <begin position="673"/>
        <end position="694"/>
    </location>
</feature>
<feature type="transmembrane region" description="Helical" evidence="11">
    <location>
        <begin position="964"/>
        <end position="989"/>
    </location>
</feature>
<dbReference type="GO" id="GO:0005283">
    <property type="term" value="F:amino acid:sodium symporter activity"/>
    <property type="evidence" value="ECO:0007669"/>
    <property type="project" value="TreeGrafter"/>
</dbReference>
<comment type="similarity">
    <text evidence="2 9">Belongs to the sodium:neurotransmitter symporter (SNF) (TC 2.A.22) family.</text>
</comment>
<dbReference type="OrthoDB" id="6581954at2759"/>
<feature type="transmembrane region" description="Helical" evidence="11">
    <location>
        <begin position="489"/>
        <end position="513"/>
    </location>
</feature>
<evidence type="ECO:0000256" key="3">
    <source>
        <dbReference type="ARBA" id="ARBA00022448"/>
    </source>
</evidence>
<accession>A0A7I8VKI4</accession>
<dbReference type="GO" id="GO:0046872">
    <property type="term" value="F:metal ion binding"/>
    <property type="evidence" value="ECO:0007669"/>
    <property type="project" value="UniProtKB-KW"/>
</dbReference>
<feature type="transmembrane region" description="Helical" evidence="11">
    <location>
        <begin position="646"/>
        <end position="664"/>
    </location>
</feature>
<reference evidence="12 13" key="1">
    <citation type="submission" date="2020-08" db="EMBL/GenBank/DDBJ databases">
        <authorList>
            <person name="Hejnol A."/>
        </authorList>
    </citation>
    <scope>NUCLEOTIDE SEQUENCE [LARGE SCALE GENOMIC DNA]</scope>
</reference>
<evidence type="ECO:0000256" key="4">
    <source>
        <dbReference type="ARBA" id="ARBA00022692"/>
    </source>
</evidence>
<feature type="transmembrane region" description="Helical" evidence="11">
    <location>
        <begin position="724"/>
        <end position="745"/>
    </location>
</feature>
<evidence type="ECO:0000256" key="11">
    <source>
        <dbReference type="SAM" id="Phobius"/>
    </source>
</evidence>
<feature type="transmembrane region" description="Helical" evidence="11">
    <location>
        <begin position="198"/>
        <end position="220"/>
    </location>
</feature>
<dbReference type="PANTHER" id="PTHR11616">
    <property type="entry name" value="SODIUM/CHLORIDE DEPENDENT TRANSPORTER"/>
    <property type="match status" value="1"/>
</dbReference>
<feature type="binding site" evidence="8">
    <location>
        <position position="1142"/>
    </location>
    <ligand>
        <name>Na(+)</name>
        <dbReference type="ChEBI" id="CHEBI:29101"/>
        <label>1</label>
    </ligand>
</feature>
<dbReference type="PROSITE" id="PS50267">
    <property type="entry name" value="NA_NEUROTRAN_SYMP_3"/>
    <property type="match status" value="2"/>
</dbReference>
<comment type="caution">
    <text evidence="12">The sequence shown here is derived from an EMBL/GenBank/DDBJ whole genome shotgun (WGS) entry which is preliminary data.</text>
</comment>
<proteinExistence type="inferred from homology"/>
<dbReference type="AlphaFoldDB" id="A0A7I8VKI4"/>
<dbReference type="InterPro" id="IPR000175">
    <property type="entry name" value="Na/ntran_symport"/>
</dbReference>
<keyword evidence="6 11" id="KW-0472">Membrane</keyword>
<feature type="transmembrane region" description="Helical" evidence="11">
    <location>
        <begin position="114"/>
        <end position="139"/>
    </location>
</feature>
<feature type="transmembrane region" description="Helical" evidence="11">
    <location>
        <begin position="65"/>
        <end position="86"/>
    </location>
</feature>
<feature type="transmembrane region" description="Helical" evidence="11">
    <location>
        <begin position="819"/>
        <end position="845"/>
    </location>
</feature>
<feature type="transmembrane region" description="Helical" evidence="11">
    <location>
        <begin position="460"/>
        <end position="477"/>
    </location>
</feature>
<feature type="transmembrane region" description="Helical" evidence="11">
    <location>
        <begin position="258"/>
        <end position="279"/>
    </location>
</feature>
<dbReference type="EMBL" id="CAJFCJ010000006">
    <property type="protein sequence ID" value="CAD5116218.1"/>
    <property type="molecule type" value="Genomic_DNA"/>
</dbReference>
<evidence type="ECO:0000256" key="2">
    <source>
        <dbReference type="ARBA" id="ARBA00006459"/>
    </source>
</evidence>
<feature type="transmembrane region" description="Helical" evidence="11">
    <location>
        <begin position="857"/>
        <end position="884"/>
    </location>
</feature>
<evidence type="ECO:0000256" key="10">
    <source>
        <dbReference type="SAM" id="MobiDB-lite"/>
    </source>
</evidence>
<feature type="region of interest" description="Disordered" evidence="10">
    <location>
        <begin position="1167"/>
        <end position="1205"/>
    </location>
</feature>
<feature type="transmembrane region" description="Helical" evidence="11">
    <location>
        <begin position="534"/>
        <end position="562"/>
    </location>
</feature>
<feature type="compositionally biased region" description="Polar residues" evidence="10">
    <location>
        <begin position="1176"/>
        <end position="1202"/>
    </location>
</feature>
<keyword evidence="3 9" id="KW-0813">Transport</keyword>